<protein>
    <recommendedName>
        <fullName evidence="9">Aromatic-L-amino-acid decarboxylase</fullName>
        <ecNumber evidence="8">4.1.1.28</ecNumber>
    </recommendedName>
    <alternativeName>
        <fullName evidence="10">DOPA decarboxylase</fullName>
    </alternativeName>
</protein>
<dbReference type="InterPro" id="IPR015424">
    <property type="entry name" value="PyrdxlP-dep_Trfase"/>
</dbReference>
<dbReference type="GO" id="GO:0006520">
    <property type="term" value="P:amino acid metabolic process"/>
    <property type="evidence" value="ECO:0007669"/>
    <property type="project" value="InterPro"/>
</dbReference>
<dbReference type="SUPFAM" id="SSF53383">
    <property type="entry name" value="PLP-dependent transferases"/>
    <property type="match status" value="1"/>
</dbReference>
<dbReference type="PANTHER" id="PTHR11999:SF167">
    <property type="entry name" value="AROMATIC-L-AMINO-ACID DECARBOXYLASE"/>
    <property type="match status" value="1"/>
</dbReference>
<accession>A0A034VDH2</accession>
<evidence type="ECO:0000256" key="2">
    <source>
        <dbReference type="ARBA" id="ARBA00009533"/>
    </source>
</evidence>
<dbReference type="AlphaFoldDB" id="A0A034VDH2"/>
<organism evidence="13">
    <name type="scientific">Bactrocera dorsalis</name>
    <name type="common">Oriental fruit fly</name>
    <name type="synonym">Dacus dorsalis</name>
    <dbReference type="NCBI Taxonomy" id="27457"/>
    <lineage>
        <taxon>Eukaryota</taxon>
        <taxon>Metazoa</taxon>
        <taxon>Ecdysozoa</taxon>
        <taxon>Arthropoda</taxon>
        <taxon>Hexapoda</taxon>
        <taxon>Insecta</taxon>
        <taxon>Pterygota</taxon>
        <taxon>Neoptera</taxon>
        <taxon>Endopterygota</taxon>
        <taxon>Diptera</taxon>
        <taxon>Brachycera</taxon>
        <taxon>Muscomorpha</taxon>
        <taxon>Tephritoidea</taxon>
        <taxon>Tephritidae</taxon>
        <taxon>Bactrocera</taxon>
        <taxon>Bactrocera</taxon>
    </lineage>
</organism>
<keyword evidence="6 11" id="KW-0663">Pyridoxal phosphate</keyword>
<dbReference type="GO" id="GO:0030170">
    <property type="term" value="F:pyridoxal phosphate binding"/>
    <property type="evidence" value="ECO:0007669"/>
    <property type="project" value="InterPro"/>
</dbReference>
<evidence type="ECO:0000313" key="13">
    <source>
        <dbReference type="EMBL" id="JAC40554.1"/>
    </source>
</evidence>
<dbReference type="RefSeq" id="XP_019844532.2">
    <property type="nucleotide sequence ID" value="XM_019988973.3"/>
</dbReference>
<keyword evidence="7 12" id="KW-0456">Lyase</keyword>
<dbReference type="InterPro" id="IPR015421">
    <property type="entry name" value="PyrdxlP-dep_Trfase_major"/>
</dbReference>
<dbReference type="InterPro" id="IPR021115">
    <property type="entry name" value="Pyridoxal-P_BS"/>
</dbReference>
<dbReference type="OrthoDB" id="639767at2759"/>
<evidence type="ECO:0000256" key="12">
    <source>
        <dbReference type="RuleBase" id="RU000382"/>
    </source>
</evidence>
<dbReference type="InterPro" id="IPR002129">
    <property type="entry name" value="PyrdxlP-dep_de-COase"/>
</dbReference>
<evidence type="ECO:0000256" key="6">
    <source>
        <dbReference type="ARBA" id="ARBA00022898"/>
    </source>
</evidence>
<evidence type="ECO:0000256" key="1">
    <source>
        <dbReference type="ARBA" id="ARBA00001933"/>
    </source>
</evidence>
<dbReference type="Gene3D" id="3.40.640.10">
    <property type="entry name" value="Type I PLP-dependent aspartate aminotransferase-like (Major domain)"/>
    <property type="match status" value="1"/>
</dbReference>
<dbReference type="GO" id="GO:0005737">
    <property type="term" value="C:cytoplasm"/>
    <property type="evidence" value="ECO:0007669"/>
    <property type="project" value="TreeGrafter"/>
</dbReference>
<dbReference type="InterPro" id="IPR010977">
    <property type="entry name" value="Aromatic_deC"/>
</dbReference>
<evidence type="ECO:0000256" key="11">
    <source>
        <dbReference type="PIRSR" id="PIRSR602129-50"/>
    </source>
</evidence>
<evidence type="ECO:0000256" key="5">
    <source>
        <dbReference type="ARBA" id="ARBA00022793"/>
    </source>
</evidence>
<evidence type="ECO:0000256" key="8">
    <source>
        <dbReference type="ARBA" id="ARBA00038886"/>
    </source>
</evidence>
<name>A0A034VDH2_BACDO</name>
<evidence type="ECO:0000256" key="3">
    <source>
        <dbReference type="ARBA" id="ARBA00011738"/>
    </source>
</evidence>
<dbReference type="GeneID" id="105222255"/>
<dbReference type="Gene3D" id="3.90.1150.10">
    <property type="entry name" value="Aspartate Aminotransferase, domain 1"/>
    <property type="match status" value="1"/>
</dbReference>
<proteinExistence type="inferred from homology"/>
<dbReference type="GO" id="GO:0042427">
    <property type="term" value="P:serotonin biosynthetic process"/>
    <property type="evidence" value="ECO:0007669"/>
    <property type="project" value="TreeGrafter"/>
</dbReference>
<dbReference type="Gene3D" id="1.20.1340.10">
    <property type="entry name" value="dopa decarboxylase, N-terminal domain"/>
    <property type="match status" value="1"/>
</dbReference>
<dbReference type="GO" id="GO:0042423">
    <property type="term" value="P:catecholamine biosynthetic process"/>
    <property type="evidence" value="ECO:0007669"/>
    <property type="project" value="UniProtKB-KW"/>
</dbReference>
<dbReference type="PANTHER" id="PTHR11999">
    <property type="entry name" value="GROUP II PYRIDOXAL-5-PHOSPHATE DECARBOXYLASE"/>
    <property type="match status" value="1"/>
</dbReference>
<dbReference type="EC" id="4.1.1.28" evidence="8"/>
<sequence length="502" mass="56223">MNNNLENLVKGISDINMDKLDPNVSIDMEAPEFKDFAKTMVDYIADYLENIRDRRVLSDVKPGYLRPLIPDAAPETPESWEDVMKDIERVIMPGVTHWHSPKFHAYFPTANSYPAIVADMLSGAIACIGFSWIASPACTELEVVMLDWLGKMIGLPKEFLACSGGKGGGVIQGTASEATLVALLGAKAKKIEEIKKLHPDWSENTIISKLVGYSSSQAHSSVERAGLLGGVKLRGVPADKDNRLRGEALEAAIKKDLEDGLIPFYAVVTLGTTNSCAFDYLDECGPVGNKYGVWIHVDAAYAGAAFICPEYRHLMKGMETADSFNFNPHKWMLVNFDCSAMWLKDPSRVVNAFNVDPLYLKHDMQGSAPDYRHWQIPLGRRFRALKLWFVLRLYGVQNLQAHIRRHCGYATQFADLCRADNRFEIVGDVNMGLVCFRLKGANEKSEKLLRLINGRGNIHMVPSKINDVYFLRMAVCSRFTKPEDMEYSWHEVSEAANDICKE</sequence>
<feature type="modified residue" description="N6-(pyridoxal phosphate)lysine" evidence="11">
    <location>
        <position position="330"/>
    </location>
</feature>
<dbReference type="FunFam" id="1.20.1340.10:FF:000001">
    <property type="entry name" value="Histidine decarboxylase"/>
    <property type="match status" value="1"/>
</dbReference>
<comment type="similarity">
    <text evidence="2 12">Belongs to the group II decarboxylase family.</text>
</comment>
<dbReference type="PRINTS" id="PR00800">
    <property type="entry name" value="YHDCRBOXLASE"/>
</dbReference>
<gene>
    <name evidence="13" type="primary">DDC</name>
</gene>
<dbReference type="GO" id="GO:0004058">
    <property type="term" value="F:aromatic-L-amino-acid decarboxylase activity"/>
    <property type="evidence" value="ECO:0007669"/>
    <property type="project" value="UniProtKB-EC"/>
</dbReference>
<dbReference type="EMBL" id="GAKP01018398">
    <property type="protein sequence ID" value="JAC40554.1"/>
    <property type="molecule type" value="Transcribed_RNA"/>
</dbReference>
<dbReference type="InterPro" id="IPR015422">
    <property type="entry name" value="PyrdxlP-dep_Trfase_small"/>
</dbReference>
<keyword evidence="4" id="KW-0127">Catecholamine biosynthesis</keyword>
<evidence type="ECO:0000256" key="10">
    <source>
        <dbReference type="ARBA" id="ARBA00041275"/>
    </source>
</evidence>
<dbReference type="FunFam" id="3.40.640.10:FF:000025">
    <property type="entry name" value="Histidine decarboxylase"/>
    <property type="match status" value="1"/>
</dbReference>
<dbReference type="GO" id="GO:0019752">
    <property type="term" value="P:carboxylic acid metabolic process"/>
    <property type="evidence" value="ECO:0007669"/>
    <property type="project" value="InterPro"/>
</dbReference>
<evidence type="ECO:0000256" key="9">
    <source>
        <dbReference type="ARBA" id="ARBA00040968"/>
    </source>
</evidence>
<evidence type="ECO:0000256" key="4">
    <source>
        <dbReference type="ARBA" id="ARBA00022584"/>
    </source>
</evidence>
<dbReference type="PROSITE" id="PS00392">
    <property type="entry name" value="DDC_GAD_HDC_YDC"/>
    <property type="match status" value="1"/>
</dbReference>
<dbReference type="Pfam" id="PF00282">
    <property type="entry name" value="Pyridoxal_deC"/>
    <property type="match status" value="1"/>
</dbReference>
<evidence type="ECO:0000256" key="7">
    <source>
        <dbReference type="ARBA" id="ARBA00023239"/>
    </source>
</evidence>
<keyword evidence="5" id="KW-0210">Decarboxylase</keyword>
<comment type="subunit">
    <text evidence="3">Homodimer.</text>
</comment>
<comment type="cofactor">
    <cofactor evidence="1 11 12">
        <name>pyridoxal 5'-phosphate</name>
        <dbReference type="ChEBI" id="CHEBI:597326"/>
    </cofactor>
</comment>
<reference evidence="13" key="1">
    <citation type="journal article" date="2014" name="BMC Genomics">
        <title>Characterizing the developmental transcriptome of the oriental fruit fly, Bactrocera dorsalis (Diptera: Tephritidae) through comparative genomic analysis with Drosophila melanogaster utilizing modENCODE datasets.</title>
        <authorList>
            <person name="Geib S.M."/>
            <person name="Calla B."/>
            <person name="Hall B."/>
            <person name="Hou S."/>
            <person name="Manoukis N.C."/>
        </authorList>
    </citation>
    <scope>NUCLEOTIDE SEQUENCE</scope>
    <source>
        <strain evidence="13">Punador</strain>
    </source>
</reference>
<dbReference type="CDD" id="cd06450">
    <property type="entry name" value="DOPA_deC_like"/>
    <property type="match status" value="1"/>
</dbReference>